<evidence type="ECO:0000256" key="1">
    <source>
        <dbReference type="ARBA" id="ARBA00004651"/>
    </source>
</evidence>
<feature type="transmembrane region" description="Helical" evidence="7">
    <location>
        <begin position="192"/>
        <end position="214"/>
    </location>
</feature>
<dbReference type="InterPro" id="IPR000515">
    <property type="entry name" value="MetI-like"/>
</dbReference>
<feature type="transmembrane region" description="Helical" evidence="7">
    <location>
        <begin position="250"/>
        <end position="271"/>
    </location>
</feature>
<dbReference type="SUPFAM" id="SSF161098">
    <property type="entry name" value="MetI-like"/>
    <property type="match status" value="1"/>
</dbReference>
<comment type="similarity">
    <text evidence="7">Belongs to the binding-protein-dependent transport system permease family.</text>
</comment>
<dbReference type="PANTHER" id="PTHR32243:SF18">
    <property type="entry name" value="INNER MEMBRANE ABC TRANSPORTER PERMEASE PROTEIN YCJP"/>
    <property type="match status" value="1"/>
</dbReference>
<dbReference type="Pfam" id="PF00528">
    <property type="entry name" value="BPD_transp_1"/>
    <property type="match status" value="1"/>
</dbReference>
<feature type="transmembrane region" description="Helical" evidence="7">
    <location>
        <begin position="78"/>
        <end position="100"/>
    </location>
</feature>
<evidence type="ECO:0000256" key="3">
    <source>
        <dbReference type="ARBA" id="ARBA00022475"/>
    </source>
</evidence>
<dbReference type="Proteomes" id="UP001321582">
    <property type="component" value="Plasmid pHIC"/>
</dbReference>
<dbReference type="EMBL" id="AP027060">
    <property type="protein sequence ID" value="BDU51588.1"/>
    <property type="molecule type" value="Genomic_DNA"/>
</dbReference>
<evidence type="ECO:0000256" key="6">
    <source>
        <dbReference type="ARBA" id="ARBA00023136"/>
    </source>
</evidence>
<protein>
    <submittedName>
        <fullName evidence="9">Sugar ABC transporter permease</fullName>
    </submittedName>
</protein>
<dbReference type="GO" id="GO:0005886">
    <property type="term" value="C:plasma membrane"/>
    <property type="evidence" value="ECO:0007669"/>
    <property type="project" value="UniProtKB-SubCell"/>
</dbReference>
<keyword evidence="3" id="KW-1003">Cell membrane</keyword>
<feature type="transmembrane region" description="Helical" evidence="7">
    <location>
        <begin position="112"/>
        <end position="136"/>
    </location>
</feature>
<keyword evidence="5 7" id="KW-1133">Transmembrane helix</keyword>
<dbReference type="KEGG" id="haby:HLVA_21570"/>
<sequence length="286" mass="31951">MNYRLKKKLKRYASLAVLWLVVGIVVFPIIYMVVLAGSYSNSIRTGTEFSTVSLSRYIKNFIDMQKNVDFMNYFKNSVIVISSTTIISLVLSILSGYSLARFKFPGSNGFGLTMLATQLIPPTLILIPMYLVFITIQRTFGVQVIDTYMGLIIPYVAIFTPMSIWVIRGFFANLPVELEEAARIDGCSRFQAFRLIMLPLAVPGIIATGIFIFLTAWDELMLASILTTSPRVQTIPVGIRLFIGRIQNRFDLTMMAALVTTIPVAILFFALQKYFVQGMTAGAVKG</sequence>
<organism evidence="9 10">
    <name type="scientific">Haliovirga abyssi</name>
    <dbReference type="NCBI Taxonomy" id="2996794"/>
    <lineage>
        <taxon>Bacteria</taxon>
        <taxon>Fusobacteriati</taxon>
        <taxon>Fusobacteriota</taxon>
        <taxon>Fusobacteriia</taxon>
        <taxon>Fusobacteriales</taxon>
        <taxon>Haliovirgaceae</taxon>
        <taxon>Haliovirga</taxon>
    </lineage>
</organism>
<dbReference type="Gene3D" id="1.10.3720.10">
    <property type="entry name" value="MetI-like"/>
    <property type="match status" value="1"/>
</dbReference>
<evidence type="ECO:0000256" key="4">
    <source>
        <dbReference type="ARBA" id="ARBA00022692"/>
    </source>
</evidence>
<keyword evidence="4 7" id="KW-0812">Transmembrane</keyword>
<evidence type="ECO:0000313" key="9">
    <source>
        <dbReference type="EMBL" id="BDU51588.1"/>
    </source>
</evidence>
<dbReference type="AlphaFoldDB" id="A0AAU9DAC4"/>
<accession>A0AAU9DAC4</accession>
<keyword evidence="6 7" id="KW-0472">Membrane</keyword>
<dbReference type="InterPro" id="IPR035906">
    <property type="entry name" value="MetI-like_sf"/>
</dbReference>
<gene>
    <name evidence="9" type="ORF">HLVA_21570</name>
</gene>
<dbReference type="PANTHER" id="PTHR32243">
    <property type="entry name" value="MALTOSE TRANSPORT SYSTEM PERMEASE-RELATED"/>
    <property type="match status" value="1"/>
</dbReference>
<dbReference type="GO" id="GO:0055085">
    <property type="term" value="P:transmembrane transport"/>
    <property type="evidence" value="ECO:0007669"/>
    <property type="project" value="InterPro"/>
</dbReference>
<evidence type="ECO:0000313" key="10">
    <source>
        <dbReference type="Proteomes" id="UP001321582"/>
    </source>
</evidence>
<dbReference type="RefSeq" id="WP_307905666.1">
    <property type="nucleotide sequence ID" value="NZ_AP027060.1"/>
</dbReference>
<dbReference type="InterPro" id="IPR050901">
    <property type="entry name" value="BP-dep_ABC_trans_perm"/>
</dbReference>
<dbReference type="PROSITE" id="PS50928">
    <property type="entry name" value="ABC_TM1"/>
    <property type="match status" value="1"/>
</dbReference>
<evidence type="ECO:0000256" key="5">
    <source>
        <dbReference type="ARBA" id="ARBA00022989"/>
    </source>
</evidence>
<dbReference type="CDD" id="cd06261">
    <property type="entry name" value="TM_PBP2"/>
    <property type="match status" value="1"/>
</dbReference>
<name>A0AAU9DAC4_9FUSO</name>
<reference evidence="9 10" key="1">
    <citation type="submission" date="2022-11" db="EMBL/GenBank/DDBJ databases">
        <title>Haliovirga abyssi gen. nov., sp. nov., a mesophilic fermentative bacterium isolated from the Iheya North hydrothermal field and the proposal of Haliovirgaceae fam. nov.</title>
        <authorList>
            <person name="Miyazaki U."/>
            <person name="Tame A."/>
            <person name="Miyazaki J."/>
            <person name="Takai K."/>
            <person name="Sawayama S."/>
            <person name="Kitajima M."/>
            <person name="Okamoto A."/>
            <person name="Nakagawa S."/>
        </authorList>
    </citation>
    <scope>NUCLEOTIDE SEQUENCE [LARGE SCALE GENOMIC DNA]</scope>
    <source>
        <strain evidence="9 10">IC12</strain>
        <plasmid evidence="9 10">pHIC</plasmid>
    </source>
</reference>
<evidence type="ECO:0000256" key="2">
    <source>
        <dbReference type="ARBA" id="ARBA00022448"/>
    </source>
</evidence>
<keyword evidence="2 7" id="KW-0813">Transport</keyword>
<geneLocation type="plasmid" evidence="9 10">
    <name>pHIC</name>
</geneLocation>
<keyword evidence="9" id="KW-0614">Plasmid</keyword>
<feature type="domain" description="ABC transmembrane type-1" evidence="8">
    <location>
        <begin position="74"/>
        <end position="271"/>
    </location>
</feature>
<evidence type="ECO:0000259" key="8">
    <source>
        <dbReference type="PROSITE" id="PS50928"/>
    </source>
</evidence>
<evidence type="ECO:0000256" key="7">
    <source>
        <dbReference type="RuleBase" id="RU363032"/>
    </source>
</evidence>
<feature type="transmembrane region" description="Helical" evidence="7">
    <location>
        <begin position="148"/>
        <end position="171"/>
    </location>
</feature>
<feature type="transmembrane region" description="Helical" evidence="7">
    <location>
        <begin position="12"/>
        <end position="34"/>
    </location>
</feature>
<proteinExistence type="inferred from homology"/>
<comment type="subcellular location">
    <subcellularLocation>
        <location evidence="1 7">Cell membrane</location>
        <topology evidence="1 7">Multi-pass membrane protein</topology>
    </subcellularLocation>
</comment>
<keyword evidence="10" id="KW-1185">Reference proteome</keyword>